<reference evidence="3 4" key="1">
    <citation type="submission" date="2018-01" db="EMBL/GenBank/DDBJ databases">
        <title>Complete genome sequence of Streptomyces lunaelactis MM109T, a Ferroverdin A producer isolated from cave moonmilk deposits.</title>
        <authorList>
            <person name="Naome A."/>
            <person name="Martinet L."/>
            <person name="Maciejewska M."/>
            <person name="Anderssen S."/>
            <person name="Adam D."/>
            <person name="Tenconi E."/>
            <person name="Deflandre B."/>
            <person name="Arguelles-Arias A."/>
            <person name="Calusinska M."/>
            <person name="Copieters W."/>
            <person name="Karim L."/>
            <person name="Hanikenne M."/>
            <person name="Baurain D."/>
            <person name="van Wezel G."/>
            <person name="Smargiasso N."/>
            <person name="de Pauw E."/>
            <person name="Delfosse P."/>
            <person name="Rigali S."/>
        </authorList>
    </citation>
    <scope>NUCLEOTIDE SEQUENCE [LARGE SCALE GENOMIC DNA]</scope>
    <source>
        <strain evidence="3 4">MM109</strain>
    </source>
</reference>
<dbReference type="GeneID" id="55660382"/>
<dbReference type="OrthoDB" id="634389at2"/>
<name>A0A2R4TBS2_9ACTN</name>
<accession>A0A2R4TBS2</accession>
<feature type="transmembrane region" description="Helical" evidence="1">
    <location>
        <begin position="290"/>
        <end position="308"/>
    </location>
</feature>
<dbReference type="PANTHER" id="PTHR36459">
    <property type="entry name" value="ORF"/>
    <property type="match status" value="1"/>
</dbReference>
<dbReference type="EMBL" id="CP026304">
    <property type="protein sequence ID" value="AVZ76579.1"/>
    <property type="molecule type" value="Genomic_DNA"/>
</dbReference>
<dbReference type="Pfam" id="PF00487">
    <property type="entry name" value="FA_desaturase"/>
    <property type="match status" value="1"/>
</dbReference>
<feature type="transmembrane region" description="Helical" evidence="1">
    <location>
        <begin position="258"/>
        <end position="278"/>
    </location>
</feature>
<gene>
    <name evidence="3" type="ORF">SLUN_34590</name>
</gene>
<dbReference type="RefSeq" id="WP_108153868.1">
    <property type="nucleotide sequence ID" value="NZ_CP026304.1"/>
</dbReference>
<feature type="transmembrane region" description="Helical" evidence="1">
    <location>
        <begin position="48"/>
        <end position="68"/>
    </location>
</feature>
<dbReference type="PANTHER" id="PTHR36459:SF1">
    <property type="entry name" value="FATTY ACID DESATURASE DOMAIN-CONTAINING PROTEIN-RELATED"/>
    <property type="match status" value="1"/>
</dbReference>
<proteinExistence type="predicted"/>
<dbReference type="KEGG" id="slk:SLUN_34590"/>
<protein>
    <recommendedName>
        <fullName evidence="2">Fatty acid desaturase domain-containing protein</fullName>
    </recommendedName>
</protein>
<evidence type="ECO:0000313" key="3">
    <source>
        <dbReference type="EMBL" id="AVZ76579.1"/>
    </source>
</evidence>
<organism evidence="3 4">
    <name type="scientific">Streptomyces lunaelactis</name>
    <dbReference type="NCBI Taxonomy" id="1535768"/>
    <lineage>
        <taxon>Bacteria</taxon>
        <taxon>Bacillati</taxon>
        <taxon>Actinomycetota</taxon>
        <taxon>Actinomycetes</taxon>
        <taxon>Kitasatosporales</taxon>
        <taxon>Streptomycetaceae</taxon>
        <taxon>Streptomyces</taxon>
    </lineage>
</organism>
<dbReference type="InterPro" id="IPR005804">
    <property type="entry name" value="FA_desaturase_dom"/>
</dbReference>
<evidence type="ECO:0000256" key="1">
    <source>
        <dbReference type="SAM" id="Phobius"/>
    </source>
</evidence>
<feature type="domain" description="Fatty acid desaturase" evidence="2">
    <location>
        <begin position="209"/>
        <end position="416"/>
    </location>
</feature>
<feature type="transmembrane region" description="Helical" evidence="1">
    <location>
        <begin position="145"/>
        <end position="175"/>
    </location>
</feature>
<feature type="transmembrane region" description="Helical" evidence="1">
    <location>
        <begin position="6"/>
        <end position="27"/>
    </location>
</feature>
<keyword evidence="1" id="KW-0812">Transmembrane</keyword>
<keyword evidence="1" id="KW-1133">Transmembrane helix</keyword>
<keyword evidence="4" id="KW-1185">Reference proteome</keyword>
<dbReference type="AlphaFoldDB" id="A0A2R4TBS2"/>
<sequence>MKKTAGFTAVCAGVLVSFPLLILIELIGRYDRFSYGRHAPLIRKVVPWRTATYLAPLLPLFALLPPYVAHHAASWPGGEVLRGLVSALLVVTALGLAEVYSVCLHREAYIAAFEPWSLPADYAPLGAQPQRFADRRLQHLARVQLLYCVPLISTACVVGPRTGLLSSAVILLFLVKYLAPAWVDFEAYFHWDMHCQVLGLRGRQWLSSVWRLLSDWVMGPMIGSLPRFYATEHLMIHHPENAGPDDIHSPLPYDRSRVLEFCIFGLKTCFILLTSGNLAFHRRCRGSRRALLVLGVAAFWAGTAYLIATDRFLGYWLVGAALYRAVNTAKAQYVWHGLSDLRNPRHPKASTILWLPQEHLVAALDREPTGTKGAAHVTEVPVLGTDWAFYDNYHLIHHLYPRAHFTAYPELLRRTVPGLLDWGCVVMRLNVYETFVFDCWTGNFERIAQGLVTPMGDDLRLSFIRERMAPLPGHRSYSASLCEGRFGQAANSALVRGLRLVVQIH</sequence>
<dbReference type="GO" id="GO:0006629">
    <property type="term" value="P:lipid metabolic process"/>
    <property type="evidence" value="ECO:0007669"/>
    <property type="project" value="InterPro"/>
</dbReference>
<keyword evidence="1" id="KW-0472">Membrane</keyword>
<feature type="transmembrane region" description="Helical" evidence="1">
    <location>
        <begin position="80"/>
        <end position="100"/>
    </location>
</feature>
<evidence type="ECO:0000259" key="2">
    <source>
        <dbReference type="Pfam" id="PF00487"/>
    </source>
</evidence>
<dbReference type="Proteomes" id="UP000244201">
    <property type="component" value="Chromosome"/>
</dbReference>
<evidence type="ECO:0000313" key="4">
    <source>
        <dbReference type="Proteomes" id="UP000244201"/>
    </source>
</evidence>